<organism evidence="1 2">
    <name type="scientific">Durusdinium trenchii</name>
    <dbReference type="NCBI Taxonomy" id="1381693"/>
    <lineage>
        <taxon>Eukaryota</taxon>
        <taxon>Sar</taxon>
        <taxon>Alveolata</taxon>
        <taxon>Dinophyceae</taxon>
        <taxon>Suessiales</taxon>
        <taxon>Symbiodiniaceae</taxon>
        <taxon>Durusdinium</taxon>
    </lineage>
</organism>
<reference evidence="1 2" key="1">
    <citation type="submission" date="2024-02" db="EMBL/GenBank/DDBJ databases">
        <authorList>
            <person name="Chen Y."/>
            <person name="Shah S."/>
            <person name="Dougan E. K."/>
            <person name="Thang M."/>
            <person name="Chan C."/>
        </authorList>
    </citation>
    <scope>NUCLEOTIDE SEQUENCE [LARGE SCALE GENOMIC DNA]</scope>
</reference>
<dbReference type="InterPro" id="IPR044053">
    <property type="entry name" value="AsaB-like"/>
</dbReference>
<dbReference type="PANTHER" id="PTHR34598">
    <property type="entry name" value="BLL6449 PROTEIN"/>
    <property type="match status" value="1"/>
</dbReference>
<sequence>MVRASLAYQKVVPGQRIGRYISPDPSFQDPGDLCDVREETEVEIQNARLATEVLSWPTAGFELLQAPTRMQSFEDESEVRKAGRNEIPAVPCNSPWFPYRSSRSAPKFQTNTGSRKVYYSEVQSLLSEVLEKAGAKVERVMVFDHTIRSSTASGLNTLGVRGKWAGPATFVHADYNERSAPQRLQQLAQTPGYTGVLLPAEDVQKVLSSGQRFAFINVWRSIDPLNPAFDYPLSLCDPRSVEEEDWMNYEMVYPDRVGSRLSLSNRAAASHKWYYYPEMRIDECLIFSCYDRRPDVPRFVFHSAFDDPSARTKIPRQSIEARTAVIFDELALKSTI</sequence>
<dbReference type="NCBIfam" id="NF041278">
    <property type="entry name" value="CmcJ_NvfI_EfuI"/>
    <property type="match status" value="1"/>
</dbReference>
<evidence type="ECO:0000313" key="1">
    <source>
        <dbReference type="EMBL" id="CAK9052530.1"/>
    </source>
</evidence>
<name>A0ABP0MM21_9DINO</name>
<gene>
    <name evidence="1" type="ORF">SCF082_LOCUS28723</name>
</gene>
<accession>A0ABP0MM21</accession>
<keyword evidence="2" id="KW-1185">Reference proteome</keyword>
<dbReference type="EMBL" id="CAXAMM010022780">
    <property type="protein sequence ID" value="CAK9052530.1"/>
    <property type="molecule type" value="Genomic_DNA"/>
</dbReference>
<protein>
    <submittedName>
        <fullName evidence="1">Uncharacterized protein</fullName>
    </submittedName>
</protein>
<comment type="caution">
    <text evidence="1">The sequence shown here is derived from an EMBL/GenBank/DDBJ whole genome shotgun (WGS) entry which is preliminary data.</text>
</comment>
<dbReference type="Proteomes" id="UP001642464">
    <property type="component" value="Unassembled WGS sequence"/>
</dbReference>
<proteinExistence type="predicted"/>
<dbReference type="PANTHER" id="PTHR34598:SF3">
    <property type="entry name" value="OXIDOREDUCTASE AN1597"/>
    <property type="match status" value="1"/>
</dbReference>
<evidence type="ECO:0000313" key="2">
    <source>
        <dbReference type="Proteomes" id="UP001642464"/>
    </source>
</evidence>